<reference evidence="1" key="1">
    <citation type="submission" date="2014-09" db="EMBL/GenBank/DDBJ databases">
        <authorList>
            <person name="Magalhaes I.L.F."/>
            <person name="Oliveira U."/>
            <person name="Santos F.R."/>
            <person name="Vidigal T.H.D.A."/>
            <person name="Brescovit A.D."/>
            <person name="Santos A.J."/>
        </authorList>
    </citation>
    <scope>NUCLEOTIDE SEQUENCE</scope>
    <source>
        <tissue evidence="1">Shoot tissue taken approximately 20 cm above the soil surface</tissue>
    </source>
</reference>
<evidence type="ECO:0000313" key="1">
    <source>
        <dbReference type="EMBL" id="JAD84210.1"/>
    </source>
</evidence>
<dbReference type="EMBL" id="GBRH01213685">
    <property type="protein sequence ID" value="JAD84210.1"/>
    <property type="molecule type" value="Transcribed_RNA"/>
</dbReference>
<reference evidence="1" key="2">
    <citation type="journal article" date="2015" name="Data Brief">
        <title>Shoot transcriptome of the giant reed, Arundo donax.</title>
        <authorList>
            <person name="Barrero R.A."/>
            <person name="Guerrero F.D."/>
            <person name="Moolhuijzen P."/>
            <person name="Goolsby J.A."/>
            <person name="Tidwell J."/>
            <person name="Bellgard S.E."/>
            <person name="Bellgard M.I."/>
        </authorList>
    </citation>
    <scope>NUCLEOTIDE SEQUENCE</scope>
    <source>
        <tissue evidence="1">Shoot tissue taken approximately 20 cm above the soil surface</tissue>
    </source>
</reference>
<sequence length="60" mass="7087">MNMNMMIYGCMTPSDHSFWRNNCIRPSFAISNNQMLKSTHLKFCRMEYCLVFASRSKAEI</sequence>
<name>A0A0A9DF08_ARUDO</name>
<dbReference type="AlphaFoldDB" id="A0A0A9DF08"/>
<proteinExistence type="predicted"/>
<protein>
    <submittedName>
        <fullName evidence="1">Uncharacterized protein</fullName>
    </submittedName>
</protein>
<organism evidence="1">
    <name type="scientific">Arundo donax</name>
    <name type="common">Giant reed</name>
    <name type="synonym">Donax arundinaceus</name>
    <dbReference type="NCBI Taxonomy" id="35708"/>
    <lineage>
        <taxon>Eukaryota</taxon>
        <taxon>Viridiplantae</taxon>
        <taxon>Streptophyta</taxon>
        <taxon>Embryophyta</taxon>
        <taxon>Tracheophyta</taxon>
        <taxon>Spermatophyta</taxon>
        <taxon>Magnoliopsida</taxon>
        <taxon>Liliopsida</taxon>
        <taxon>Poales</taxon>
        <taxon>Poaceae</taxon>
        <taxon>PACMAD clade</taxon>
        <taxon>Arundinoideae</taxon>
        <taxon>Arundineae</taxon>
        <taxon>Arundo</taxon>
    </lineage>
</organism>
<accession>A0A0A9DF08</accession>